<dbReference type="VEuPathDB" id="FungiDB:SAPIO_CDS3174"/>
<dbReference type="RefSeq" id="XP_016644031.1">
    <property type="nucleotide sequence ID" value="XM_016786025.1"/>
</dbReference>
<reference evidence="2 3" key="1">
    <citation type="journal article" date="2014" name="Genome Announc.">
        <title>Draft genome sequence of the pathogenic fungus Scedosporium apiospermum.</title>
        <authorList>
            <person name="Vandeputte P."/>
            <person name="Ghamrawi S."/>
            <person name="Rechenmann M."/>
            <person name="Iltis A."/>
            <person name="Giraud S."/>
            <person name="Fleury M."/>
            <person name="Thornton C."/>
            <person name="Delhaes L."/>
            <person name="Meyer W."/>
            <person name="Papon N."/>
            <person name="Bouchara J.P."/>
        </authorList>
    </citation>
    <scope>NUCLEOTIDE SEQUENCE [LARGE SCALE GENOMIC DNA]</scope>
    <source>
        <strain evidence="2 3">IHEM 14462</strain>
    </source>
</reference>
<evidence type="ECO:0000313" key="2">
    <source>
        <dbReference type="EMBL" id="KEZ44232.1"/>
    </source>
</evidence>
<feature type="compositionally biased region" description="Polar residues" evidence="1">
    <location>
        <begin position="25"/>
        <end position="37"/>
    </location>
</feature>
<comment type="caution">
    <text evidence="2">The sequence shown here is derived from an EMBL/GenBank/DDBJ whole genome shotgun (WGS) entry which is preliminary data.</text>
</comment>
<dbReference type="Proteomes" id="UP000028545">
    <property type="component" value="Unassembled WGS sequence"/>
</dbReference>
<accession>A0A084GA70</accession>
<gene>
    <name evidence="2" type="ORF">SAPIO_CDS3174</name>
</gene>
<name>A0A084GA70_PSEDA</name>
<dbReference type="EMBL" id="JOWA01000088">
    <property type="protein sequence ID" value="KEZ44232.1"/>
    <property type="molecule type" value="Genomic_DNA"/>
</dbReference>
<protein>
    <submittedName>
        <fullName evidence="2">Uncharacterized protein</fullName>
    </submittedName>
</protein>
<sequence>MTASYGRGGAGNISNASYPPLSYKDLQTPTLKTSVFTTGRGGSGNMAANNDPKEARLRQDVEPVVRRASSGAQYSGRGGAGNIFHADELTLSKSHECAVDDGSSAKSIDLSFANKGMQWLRSRK</sequence>
<dbReference type="HOGENOM" id="CLU_082191_2_0_1"/>
<dbReference type="PANTHER" id="PTHR34693">
    <property type="entry name" value="PROTEIN PAR32"/>
    <property type="match status" value="1"/>
</dbReference>
<keyword evidence="3" id="KW-1185">Reference proteome</keyword>
<dbReference type="GeneID" id="27722246"/>
<dbReference type="AlphaFoldDB" id="A0A084GA70"/>
<organism evidence="2 3">
    <name type="scientific">Pseudallescheria apiosperma</name>
    <name type="common">Scedosporium apiospermum</name>
    <dbReference type="NCBI Taxonomy" id="563466"/>
    <lineage>
        <taxon>Eukaryota</taxon>
        <taxon>Fungi</taxon>
        <taxon>Dikarya</taxon>
        <taxon>Ascomycota</taxon>
        <taxon>Pezizomycotina</taxon>
        <taxon>Sordariomycetes</taxon>
        <taxon>Hypocreomycetidae</taxon>
        <taxon>Microascales</taxon>
        <taxon>Microascaceae</taxon>
        <taxon>Scedosporium</taxon>
    </lineage>
</organism>
<dbReference type="Pfam" id="PF12223">
    <property type="entry name" value="DUF3602"/>
    <property type="match status" value="1"/>
</dbReference>
<dbReference type="OrthoDB" id="3063476at2759"/>
<dbReference type="InterPro" id="IPR053203">
    <property type="entry name" value="Cisplatin_resist-associated"/>
</dbReference>
<evidence type="ECO:0000256" key="1">
    <source>
        <dbReference type="SAM" id="MobiDB-lite"/>
    </source>
</evidence>
<feature type="compositionally biased region" description="Gly residues" evidence="1">
    <location>
        <begin position="1"/>
        <end position="11"/>
    </location>
</feature>
<proteinExistence type="predicted"/>
<feature type="region of interest" description="Disordered" evidence="1">
    <location>
        <begin position="1"/>
        <end position="55"/>
    </location>
</feature>
<dbReference type="InterPro" id="IPR022024">
    <property type="entry name" value="DUF3602"/>
</dbReference>
<dbReference type="KEGG" id="sapo:SAPIO_CDS3174"/>
<evidence type="ECO:0000313" key="3">
    <source>
        <dbReference type="Proteomes" id="UP000028545"/>
    </source>
</evidence>
<dbReference type="OMA" id="HNDPERP"/>
<dbReference type="PANTHER" id="PTHR34693:SF1">
    <property type="entry name" value="PROTEIN PAR32"/>
    <property type="match status" value="1"/>
</dbReference>